<feature type="transmembrane region" description="Helical" evidence="2">
    <location>
        <begin position="155"/>
        <end position="178"/>
    </location>
</feature>
<evidence type="ECO:0000256" key="1">
    <source>
        <dbReference type="SAM" id="MobiDB-lite"/>
    </source>
</evidence>
<keyword evidence="2" id="KW-1133">Transmembrane helix</keyword>
<sequence>MARFQFRHGNIWGDAPITPTRACEQEEKDDLDEGAQTPCIFMPQPSAPMMVASSTTRRSIDERAIRMFMPGQNSFQEDAKESLEGGEEDGDQNSDGPNEHPRTYLDINKTPITPPKTPLTPSTETSVGSVASFFSLGFFTAVVVHLRVSQRGIHALLYIFALLVASAMLLTVCGNLSYVAEIAKPVGWAWNMLVPLNAAIEMAIEGNLTRPCAPQNMSDPGPASLRDIANVVITSITDIIFFAQQRYHERIAEAERRRVAAERAEENRRRDEEQGPLIGDEEAEEGMRYKED</sequence>
<dbReference type="Proteomes" id="UP000800040">
    <property type="component" value="Unassembled WGS sequence"/>
</dbReference>
<dbReference type="OrthoDB" id="10436974at2759"/>
<dbReference type="EMBL" id="ML975532">
    <property type="protein sequence ID" value="KAF1828543.1"/>
    <property type="molecule type" value="Genomic_DNA"/>
</dbReference>
<feature type="region of interest" description="Disordered" evidence="1">
    <location>
        <begin position="69"/>
        <end position="123"/>
    </location>
</feature>
<feature type="region of interest" description="Disordered" evidence="1">
    <location>
        <begin position="258"/>
        <end position="292"/>
    </location>
</feature>
<dbReference type="AlphaFoldDB" id="A0A6A5K532"/>
<gene>
    <name evidence="3" type="ORF">BDW02DRAFT_603327</name>
</gene>
<proteinExistence type="predicted"/>
<accession>A0A6A5K532</accession>
<keyword evidence="4" id="KW-1185">Reference proteome</keyword>
<keyword evidence="2" id="KW-0812">Transmembrane</keyword>
<name>A0A6A5K532_9PLEO</name>
<evidence type="ECO:0000256" key="2">
    <source>
        <dbReference type="SAM" id="Phobius"/>
    </source>
</evidence>
<feature type="compositionally biased region" description="Basic and acidic residues" evidence="1">
    <location>
        <begin position="258"/>
        <end position="273"/>
    </location>
</feature>
<evidence type="ECO:0000313" key="3">
    <source>
        <dbReference type="EMBL" id="KAF1828543.1"/>
    </source>
</evidence>
<reference evidence="3" key="1">
    <citation type="submission" date="2020-01" db="EMBL/GenBank/DDBJ databases">
        <authorList>
            <consortium name="DOE Joint Genome Institute"/>
            <person name="Haridas S."/>
            <person name="Albert R."/>
            <person name="Binder M."/>
            <person name="Bloem J."/>
            <person name="Labutti K."/>
            <person name="Salamov A."/>
            <person name="Andreopoulos B."/>
            <person name="Baker S.E."/>
            <person name="Barry K."/>
            <person name="Bills G."/>
            <person name="Bluhm B.H."/>
            <person name="Cannon C."/>
            <person name="Castanera R."/>
            <person name="Culley D.E."/>
            <person name="Daum C."/>
            <person name="Ezra D."/>
            <person name="Gonzalez J.B."/>
            <person name="Henrissat B."/>
            <person name="Kuo A."/>
            <person name="Liang C."/>
            <person name="Lipzen A."/>
            <person name="Lutzoni F."/>
            <person name="Magnuson J."/>
            <person name="Mondo S."/>
            <person name="Nolan M."/>
            <person name="Ohm R."/>
            <person name="Pangilinan J."/>
            <person name="Park H.-J."/>
            <person name="Ramirez L."/>
            <person name="Alfaro M."/>
            <person name="Sun H."/>
            <person name="Tritt A."/>
            <person name="Yoshinaga Y."/>
            <person name="Zwiers L.-H."/>
            <person name="Turgeon B.G."/>
            <person name="Goodwin S.B."/>
            <person name="Spatafora J.W."/>
            <person name="Crous P.W."/>
            <person name="Grigoriev I.V."/>
        </authorList>
    </citation>
    <scope>NUCLEOTIDE SEQUENCE</scope>
    <source>
        <strain evidence="3">P77</strain>
    </source>
</reference>
<feature type="region of interest" description="Disordered" evidence="1">
    <location>
        <begin position="1"/>
        <end position="32"/>
    </location>
</feature>
<protein>
    <submittedName>
        <fullName evidence="3">Uncharacterized protein</fullName>
    </submittedName>
</protein>
<keyword evidence="2" id="KW-0472">Membrane</keyword>
<feature type="transmembrane region" description="Helical" evidence="2">
    <location>
        <begin position="127"/>
        <end position="148"/>
    </location>
</feature>
<evidence type="ECO:0000313" key="4">
    <source>
        <dbReference type="Proteomes" id="UP000800040"/>
    </source>
</evidence>
<organism evidence="3 4">
    <name type="scientific">Decorospora gaudefroyi</name>
    <dbReference type="NCBI Taxonomy" id="184978"/>
    <lineage>
        <taxon>Eukaryota</taxon>
        <taxon>Fungi</taxon>
        <taxon>Dikarya</taxon>
        <taxon>Ascomycota</taxon>
        <taxon>Pezizomycotina</taxon>
        <taxon>Dothideomycetes</taxon>
        <taxon>Pleosporomycetidae</taxon>
        <taxon>Pleosporales</taxon>
        <taxon>Pleosporineae</taxon>
        <taxon>Pleosporaceae</taxon>
        <taxon>Decorospora</taxon>
    </lineage>
</organism>